<dbReference type="eggNOG" id="COG4559">
    <property type="taxonomic scope" value="Bacteria"/>
</dbReference>
<sequence>MLELDNVSIKKGTKKILDHVTMAVSAGQVVVIIGPNGAGKSSALKAMTGDYKPDFGRVSLNNRPLKQFSFAELAQLRAVMSQSYEMNFPFSVHEVIEMGAFAFANQLSQYQHQAMFKEVTDLLDVSALLKRNFTHLSGGEQQRVQLARVLLQLFPALELVRERAAAAPYLLIDEPTASLDLFHQYQVMKVAKKMASKGAGVVVVLHDLSLAASFADVIYVMQQGRVVAQGAPAEVLQPDILQSVYQIRAHLHRPNHYFPHLQISTVV</sequence>
<protein>
    <submittedName>
        <fullName evidence="7">Putative Hemin ABC transport system ATP-binding protein hmuV</fullName>
    </submittedName>
</protein>
<comment type="function">
    <text evidence="5">Part of the ABC transporter complex HmuTUV involved in hemin import. Responsible for energy coupling to the transport system.</text>
</comment>
<dbReference type="GO" id="GO:0005524">
    <property type="term" value="F:ATP binding"/>
    <property type="evidence" value="ECO:0007669"/>
    <property type="project" value="UniProtKB-KW"/>
</dbReference>
<accession>A4CED1</accession>
<organism evidence="7 8">
    <name type="scientific">Pseudoalteromonas tunicata D2</name>
    <dbReference type="NCBI Taxonomy" id="87626"/>
    <lineage>
        <taxon>Bacteria</taxon>
        <taxon>Pseudomonadati</taxon>
        <taxon>Pseudomonadota</taxon>
        <taxon>Gammaproteobacteria</taxon>
        <taxon>Alteromonadales</taxon>
        <taxon>Pseudoalteromonadaceae</taxon>
        <taxon>Pseudoalteromonas</taxon>
    </lineage>
</organism>
<dbReference type="RefSeq" id="WP_009839186.1">
    <property type="nucleotide sequence ID" value="NZ_AAOH01000008.1"/>
</dbReference>
<dbReference type="HOGENOM" id="CLU_000604_1_11_6"/>
<keyword evidence="1" id="KW-0813">Transport</keyword>
<evidence type="ECO:0000259" key="6">
    <source>
        <dbReference type="PROSITE" id="PS50893"/>
    </source>
</evidence>
<dbReference type="InterPro" id="IPR017871">
    <property type="entry name" value="ABC_transporter-like_CS"/>
</dbReference>
<keyword evidence="2" id="KW-0547">Nucleotide-binding</keyword>
<proteinExistence type="predicted"/>
<dbReference type="OrthoDB" id="5292475at2"/>
<dbReference type="EMBL" id="AAOH01000008">
    <property type="protein sequence ID" value="EAR26943.1"/>
    <property type="molecule type" value="Genomic_DNA"/>
</dbReference>
<dbReference type="AlphaFoldDB" id="A4CED1"/>
<evidence type="ECO:0000256" key="4">
    <source>
        <dbReference type="ARBA" id="ARBA00022967"/>
    </source>
</evidence>
<dbReference type="InterPro" id="IPR027417">
    <property type="entry name" value="P-loop_NTPase"/>
</dbReference>
<reference evidence="7 8" key="1">
    <citation type="submission" date="2006-02" db="EMBL/GenBank/DDBJ databases">
        <authorList>
            <person name="Moran M.A."/>
            <person name="Kjelleberg S."/>
            <person name="Egan S."/>
            <person name="Saunders N."/>
            <person name="Thomas T."/>
            <person name="Ferriera S."/>
            <person name="Johnson J."/>
            <person name="Kravitz S."/>
            <person name="Halpern A."/>
            <person name="Remington K."/>
            <person name="Beeson K."/>
            <person name="Tran B."/>
            <person name="Rogers Y.-H."/>
            <person name="Friedman R."/>
            <person name="Venter J.C."/>
        </authorList>
    </citation>
    <scope>NUCLEOTIDE SEQUENCE [LARGE SCALE GENOMIC DNA]</scope>
    <source>
        <strain evidence="7 8">D2</strain>
    </source>
</reference>
<evidence type="ECO:0000256" key="5">
    <source>
        <dbReference type="ARBA" id="ARBA00037066"/>
    </source>
</evidence>
<dbReference type="CDD" id="cd03214">
    <property type="entry name" value="ABC_Iron-Siderophores_B12_Hemin"/>
    <property type="match status" value="1"/>
</dbReference>
<dbReference type="PROSITE" id="PS50893">
    <property type="entry name" value="ABC_TRANSPORTER_2"/>
    <property type="match status" value="1"/>
</dbReference>
<dbReference type="InterPro" id="IPR003439">
    <property type="entry name" value="ABC_transporter-like_ATP-bd"/>
</dbReference>
<dbReference type="PROSITE" id="PS00211">
    <property type="entry name" value="ABC_TRANSPORTER_1"/>
    <property type="match status" value="1"/>
</dbReference>
<gene>
    <name evidence="7" type="ORF">PTD2_10193</name>
</gene>
<dbReference type="NCBIfam" id="NF010068">
    <property type="entry name" value="PRK13548.1"/>
    <property type="match status" value="1"/>
</dbReference>
<dbReference type="InterPro" id="IPR003593">
    <property type="entry name" value="AAA+_ATPase"/>
</dbReference>
<keyword evidence="8" id="KW-1185">Reference proteome</keyword>
<dbReference type="PANTHER" id="PTHR42794:SF1">
    <property type="entry name" value="HEMIN IMPORT ATP-BINDING PROTEIN HMUV"/>
    <property type="match status" value="1"/>
</dbReference>
<keyword evidence="3 7" id="KW-0067">ATP-binding</keyword>
<dbReference type="Proteomes" id="UP000006201">
    <property type="component" value="Unassembled WGS sequence"/>
</dbReference>
<name>A4CED1_9GAMM</name>
<evidence type="ECO:0000256" key="3">
    <source>
        <dbReference type="ARBA" id="ARBA00022840"/>
    </source>
</evidence>
<dbReference type="STRING" id="87626.PTD2_10193"/>
<comment type="caution">
    <text evidence="7">The sequence shown here is derived from an EMBL/GenBank/DDBJ whole genome shotgun (WGS) entry which is preliminary data.</text>
</comment>
<keyword evidence="4" id="KW-1278">Translocase</keyword>
<dbReference type="SUPFAM" id="SSF52540">
    <property type="entry name" value="P-loop containing nucleoside triphosphate hydrolases"/>
    <property type="match status" value="1"/>
</dbReference>
<evidence type="ECO:0000313" key="8">
    <source>
        <dbReference type="Proteomes" id="UP000006201"/>
    </source>
</evidence>
<evidence type="ECO:0000256" key="2">
    <source>
        <dbReference type="ARBA" id="ARBA00022741"/>
    </source>
</evidence>
<feature type="domain" description="ABC transporter" evidence="6">
    <location>
        <begin position="2"/>
        <end position="248"/>
    </location>
</feature>
<dbReference type="PANTHER" id="PTHR42794">
    <property type="entry name" value="HEMIN IMPORT ATP-BINDING PROTEIN HMUV"/>
    <property type="match status" value="1"/>
</dbReference>
<evidence type="ECO:0000256" key="1">
    <source>
        <dbReference type="ARBA" id="ARBA00022448"/>
    </source>
</evidence>
<dbReference type="GO" id="GO:0016887">
    <property type="term" value="F:ATP hydrolysis activity"/>
    <property type="evidence" value="ECO:0007669"/>
    <property type="project" value="InterPro"/>
</dbReference>
<dbReference type="Pfam" id="PF00005">
    <property type="entry name" value="ABC_tran"/>
    <property type="match status" value="1"/>
</dbReference>
<evidence type="ECO:0000313" key="7">
    <source>
        <dbReference type="EMBL" id="EAR26943.1"/>
    </source>
</evidence>
<dbReference type="Gene3D" id="3.40.50.300">
    <property type="entry name" value="P-loop containing nucleotide triphosphate hydrolases"/>
    <property type="match status" value="1"/>
</dbReference>
<dbReference type="SMART" id="SM00382">
    <property type="entry name" value="AAA"/>
    <property type="match status" value="1"/>
</dbReference>